<feature type="domain" description="Protein kinase" evidence="2">
    <location>
        <begin position="27"/>
        <end position="335"/>
    </location>
</feature>
<accession>A0A2T0SE40</accession>
<evidence type="ECO:0000259" key="2">
    <source>
        <dbReference type="PROSITE" id="PS50011"/>
    </source>
</evidence>
<dbReference type="InterPro" id="IPR011009">
    <property type="entry name" value="Kinase-like_dom_sf"/>
</dbReference>
<evidence type="ECO:0000313" key="4">
    <source>
        <dbReference type="Proteomes" id="UP000239494"/>
    </source>
</evidence>
<organism evidence="3 4">
    <name type="scientific">Umezawaea tangerina</name>
    <dbReference type="NCBI Taxonomy" id="84725"/>
    <lineage>
        <taxon>Bacteria</taxon>
        <taxon>Bacillati</taxon>
        <taxon>Actinomycetota</taxon>
        <taxon>Actinomycetes</taxon>
        <taxon>Pseudonocardiales</taxon>
        <taxon>Pseudonocardiaceae</taxon>
        <taxon>Umezawaea</taxon>
    </lineage>
</organism>
<protein>
    <recommendedName>
        <fullName evidence="2">Protein kinase domain-containing protein</fullName>
    </recommendedName>
</protein>
<keyword evidence="1" id="KW-0067">ATP-binding</keyword>
<dbReference type="AlphaFoldDB" id="A0A2T0SE40"/>
<dbReference type="OrthoDB" id="4516319at2"/>
<dbReference type="InterPro" id="IPR017441">
    <property type="entry name" value="Protein_kinase_ATP_BS"/>
</dbReference>
<dbReference type="PROSITE" id="PS00107">
    <property type="entry name" value="PROTEIN_KINASE_ATP"/>
    <property type="match status" value="1"/>
</dbReference>
<dbReference type="GO" id="GO:0004672">
    <property type="term" value="F:protein kinase activity"/>
    <property type="evidence" value="ECO:0007669"/>
    <property type="project" value="InterPro"/>
</dbReference>
<dbReference type="RefSeq" id="WP_106196535.1">
    <property type="nucleotide sequence ID" value="NZ_PVTF01000022.1"/>
</dbReference>
<sequence length="335" mass="36879">MLTRSRRHAAVSAALSALNDDGLTDLLVGATPLGTGIGGTALALDVAGARVFVKKVPLTERELRPENVRSTADLFGLPAFFQYGIGSAGFGAWRELAAHTTTTGWVLAGDYHGFPLMHHWRVLPGASPTPDEHDDLERVVGYWGGSAGVRDRFEALRRSPAQLVLFLEFLPRTVHQWLLDRIADGGEVLDAALGMVHRELLAGTRFMASRGLLHFDAHFDNVMTDGERLYFADFGLTTSSGFALSPAEEEFFAAHRDYDRCYTAAHFHGWFGRNFTDLPDSAASLVEHYAPIAEVLDPFFRELHRHDRTTPYPTAELDRVLAGLPPWRGAGKVGR</sequence>
<dbReference type="SUPFAM" id="SSF56112">
    <property type="entry name" value="Protein kinase-like (PK-like)"/>
    <property type="match status" value="2"/>
</dbReference>
<feature type="binding site" evidence="1">
    <location>
        <position position="55"/>
    </location>
    <ligand>
        <name>ATP</name>
        <dbReference type="ChEBI" id="CHEBI:30616"/>
    </ligand>
</feature>
<dbReference type="Proteomes" id="UP000239494">
    <property type="component" value="Unassembled WGS sequence"/>
</dbReference>
<keyword evidence="1" id="KW-0547">Nucleotide-binding</keyword>
<reference evidence="3 4" key="1">
    <citation type="submission" date="2018-03" db="EMBL/GenBank/DDBJ databases">
        <title>Genomic Encyclopedia of Archaeal and Bacterial Type Strains, Phase II (KMG-II): from individual species to whole genera.</title>
        <authorList>
            <person name="Goeker M."/>
        </authorList>
    </citation>
    <scope>NUCLEOTIDE SEQUENCE [LARGE SCALE GENOMIC DNA]</scope>
    <source>
        <strain evidence="3 4">DSM 44720</strain>
    </source>
</reference>
<dbReference type="PROSITE" id="PS50011">
    <property type="entry name" value="PROTEIN_KINASE_DOM"/>
    <property type="match status" value="1"/>
</dbReference>
<comment type="caution">
    <text evidence="3">The sequence shown here is derived from an EMBL/GenBank/DDBJ whole genome shotgun (WGS) entry which is preliminary data.</text>
</comment>
<gene>
    <name evidence="3" type="ORF">CLV43_12267</name>
</gene>
<dbReference type="InterPro" id="IPR000719">
    <property type="entry name" value="Prot_kinase_dom"/>
</dbReference>
<keyword evidence="4" id="KW-1185">Reference proteome</keyword>
<dbReference type="GO" id="GO:0005524">
    <property type="term" value="F:ATP binding"/>
    <property type="evidence" value="ECO:0007669"/>
    <property type="project" value="UniProtKB-UniRule"/>
</dbReference>
<proteinExistence type="predicted"/>
<evidence type="ECO:0000256" key="1">
    <source>
        <dbReference type="PROSITE-ProRule" id="PRU10141"/>
    </source>
</evidence>
<dbReference type="EMBL" id="PVTF01000022">
    <property type="protein sequence ID" value="PRY31661.1"/>
    <property type="molecule type" value="Genomic_DNA"/>
</dbReference>
<name>A0A2T0SE40_9PSEU</name>
<evidence type="ECO:0000313" key="3">
    <source>
        <dbReference type="EMBL" id="PRY31661.1"/>
    </source>
</evidence>